<dbReference type="KEGG" id="hgn:E6W36_01175"/>
<evidence type="ECO:0000313" key="1">
    <source>
        <dbReference type="EMBL" id="QCI78742.1"/>
    </source>
</evidence>
<dbReference type="Gene3D" id="1.20.120.330">
    <property type="entry name" value="Nucleotidyltransferases domain 2"/>
    <property type="match status" value="1"/>
</dbReference>
<keyword evidence="2" id="KW-1185">Reference proteome</keyword>
<name>A0A4D7CBK9_9SPHN</name>
<gene>
    <name evidence="1" type="ORF">E6W36_01175</name>
</gene>
<dbReference type="EMBL" id="CP039704">
    <property type="protein sequence ID" value="QCI78742.1"/>
    <property type="molecule type" value="Genomic_DNA"/>
</dbReference>
<dbReference type="SUPFAM" id="SSF81593">
    <property type="entry name" value="Nucleotidyltransferase substrate binding subunit/domain"/>
    <property type="match status" value="1"/>
</dbReference>
<evidence type="ECO:0000313" key="2">
    <source>
        <dbReference type="Proteomes" id="UP000298714"/>
    </source>
</evidence>
<dbReference type="AlphaFoldDB" id="A0A4D7CBK9"/>
<reference evidence="2" key="1">
    <citation type="submission" date="2019-04" db="EMBL/GenBank/DDBJ databases">
        <title>Complete genome sequence of Sphingomonas sp. W1-2-3.</title>
        <authorList>
            <person name="Im W.T."/>
        </authorList>
    </citation>
    <scope>NUCLEOTIDE SEQUENCE [LARGE SCALE GENOMIC DNA]</scope>
    <source>
        <strain evidence="2">W1-2-3</strain>
    </source>
</reference>
<sequence length="141" mass="15033">MDKHLPPTSSWDVKRLSGGLIDLEYAVQSLVLLHAHAQPALLRPDLPGMIAALGDAGLLPGSRDILQALTTLETVQTVVRVGFAKPPRTAAIPPAFAAVLAHALKCPDLKAVEAQILDARGIVAQIWEQVFGTPRKPVNAR</sequence>
<proteinExistence type="predicted"/>
<dbReference type="RefSeq" id="WP_222873503.1">
    <property type="nucleotide sequence ID" value="NZ_CP039704.1"/>
</dbReference>
<organism evidence="1 2">
    <name type="scientific">Hankyongella ginsenosidimutans</name>
    <dbReference type="NCBI Taxonomy" id="1763828"/>
    <lineage>
        <taxon>Bacteria</taxon>
        <taxon>Pseudomonadati</taxon>
        <taxon>Pseudomonadota</taxon>
        <taxon>Alphaproteobacteria</taxon>
        <taxon>Sphingomonadales</taxon>
        <taxon>Sphingomonadaceae</taxon>
        <taxon>Hankyongella</taxon>
    </lineage>
</organism>
<protein>
    <submittedName>
        <fullName evidence="1">Uncharacterized protein</fullName>
    </submittedName>
</protein>
<dbReference type="Proteomes" id="UP000298714">
    <property type="component" value="Chromosome"/>
</dbReference>
<accession>A0A4D7CBK9</accession>